<dbReference type="SMART" id="SM01179">
    <property type="entry name" value="DUF862"/>
    <property type="match status" value="1"/>
</dbReference>
<evidence type="ECO:0000313" key="6">
    <source>
        <dbReference type="EMBL" id="CAI3980456.1"/>
    </source>
</evidence>
<evidence type="ECO:0000256" key="4">
    <source>
        <dbReference type="SAM" id="MobiDB-lite"/>
    </source>
</evidence>
<evidence type="ECO:0000256" key="1">
    <source>
        <dbReference type="ARBA" id="ARBA00008140"/>
    </source>
</evidence>
<evidence type="ECO:0000313" key="7">
    <source>
        <dbReference type="EMBL" id="CAL1133831.1"/>
    </source>
</evidence>
<reference evidence="6" key="1">
    <citation type="submission" date="2022-10" db="EMBL/GenBank/DDBJ databases">
        <authorList>
            <person name="Chen Y."/>
            <person name="Dougan E. K."/>
            <person name="Chan C."/>
            <person name="Rhodes N."/>
            <person name="Thang M."/>
        </authorList>
    </citation>
    <scope>NUCLEOTIDE SEQUENCE</scope>
</reference>
<dbReference type="InterPro" id="IPR042266">
    <property type="entry name" value="PPPDE_sf"/>
</dbReference>
<evidence type="ECO:0000259" key="5">
    <source>
        <dbReference type="PROSITE" id="PS51858"/>
    </source>
</evidence>
<proteinExistence type="inferred from homology"/>
<protein>
    <submittedName>
        <fullName evidence="8">DeSI-like protein At4g17486</fullName>
    </submittedName>
</protein>
<comment type="similarity">
    <text evidence="1">Belongs to the DeSI family.</text>
</comment>
<dbReference type="PANTHER" id="PTHR12378">
    <property type="entry name" value="DESUMOYLATING ISOPEPTIDASE"/>
    <property type="match status" value="1"/>
</dbReference>
<dbReference type="AlphaFoldDB" id="A0A9P1BY85"/>
<feature type="region of interest" description="Disordered" evidence="4">
    <location>
        <begin position="808"/>
        <end position="844"/>
    </location>
</feature>
<accession>A0A9P1BY85</accession>
<keyword evidence="9" id="KW-1185">Reference proteome</keyword>
<dbReference type="EMBL" id="CAMXCT030000558">
    <property type="protein sequence ID" value="CAL4767768.1"/>
    <property type="molecule type" value="Genomic_DNA"/>
</dbReference>
<dbReference type="Pfam" id="PF05903">
    <property type="entry name" value="Peptidase_C97"/>
    <property type="match status" value="1"/>
</dbReference>
<dbReference type="Proteomes" id="UP001152797">
    <property type="component" value="Unassembled WGS sequence"/>
</dbReference>
<comment type="caution">
    <text evidence="6">The sequence shown here is derived from an EMBL/GenBank/DDBJ whole genome shotgun (WGS) entry which is preliminary data.</text>
</comment>
<dbReference type="PROSITE" id="PS51858">
    <property type="entry name" value="PPPDE"/>
    <property type="match status" value="1"/>
</dbReference>
<evidence type="ECO:0000313" key="9">
    <source>
        <dbReference type="Proteomes" id="UP001152797"/>
    </source>
</evidence>
<reference evidence="7" key="2">
    <citation type="submission" date="2024-04" db="EMBL/GenBank/DDBJ databases">
        <authorList>
            <person name="Chen Y."/>
            <person name="Shah S."/>
            <person name="Dougan E. K."/>
            <person name="Thang M."/>
            <person name="Chan C."/>
        </authorList>
    </citation>
    <scope>NUCLEOTIDE SEQUENCE [LARGE SCALE GENOMIC DNA]</scope>
</reference>
<name>A0A9P1BY85_9DINO</name>
<dbReference type="GO" id="GO:0006508">
    <property type="term" value="P:proteolysis"/>
    <property type="evidence" value="ECO:0007669"/>
    <property type="project" value="UniProtKB-KW"/>
</dbReference>
<dbReference type="OrthoDB" id="412286at2759"/>
<dbReference type="GO" id="GO:0016579">
    <property type="term" value="P:protein deubiquitination"/>
    <property type="evidence" value="ECO:0007669"/>
    <property type="project" value="TreeGrafter"/>
</dbReference>
<organism evidence="6">
    <name type="scientific">Cladocopium goreaui</name>
    <dbReference type="NCBI Taxonomy" id="2562237"/>
    <lineage>
        <taxon>Eukaryota</taxon>
        <taxon>Sar</taxon>
        <taxon>Alveolata</taxon>
        <taxon>Dinophyceae</taxon>
        <taxon>Suessiales</taxon>
        <taxon>Symbiodiniaceae</taxon>
        <taxon>Cladocopium</taxon>
    </lineage>
</organism>
<evidence type="ECO:0000256" key="2">
    <source>
        <dbReference type="ARBA" id="ARBA00022670"/>
    </source>
</evidence>
<gene>
    <name evidence="6" type="ORF">C1SCF055_LOCUS8324</name>
</gene>
<dbReference type="InterPro" id="IPR008580">
    <property type="entry name" value="PPPDE_dom"/>
</dbReference>
<evidence type="ECO:0000256" key="3">
    <source>
        <dbReference type="ARBA" id="ARBA00022801"/>
    </source>
</evidence>
<keyword evidence="3" id="KW-0378">Hydrolase</keyword>
<dbReference type="Gene3D" id="3.90.1720.30">
    <property type="entry name" value="PPPDE domains"/>
    <property type="match status" value="1"/>
</dbReference>
<evidence type="ECO:0000313" key="8">
    <source>
        <dbReference type="EMBL" id="CAL4767768.1"/>
    </source>
</evidence>
<feature type="domain" description="PPPDE" evidence="5">
    <location>
        <begin position="559"/>
        <end position="698"/>
    </location>
</feature>
<dbReference type="GO" id="GO:0101005">
    <property type="term" value="F:deubiquitinase activity"/>
    <property type="evidence" value="ECO:0007669"/>
    <property type="project" value="TreeGrafter"/>
</dbReference>
<sequence length="1058" mass="115725">MAWRPWLSQHGFPLAAFHELRCFGTLPRQSRSARATSPLLQRELQRASTAQQVLTIVGTHFQILDARNVSFAFQKIAAMQATTFDSDKNFQKLLGSLERLVPQLDSKELAKLCSSLSTLRVKGDESGPWPSIITEVTHRLHASQLTELDICESLRALARVDRGLRAFEAAESMEVATWMSFHGTVIVMWAMATAAYPLSAELLNHVHSQLSSSASDETLKLIAVAAGKGQSRDTGQLMTLVAGLVEVAHGDGRVNPSLLRTLLWASVKASAVGVAVSLETLKELADQGCQGLPEAAAADIVSFAWAVACVEGLRNHSMDHVLQASSAEALKRRYFDAQHLATLLWALATGTGSAASASALAQRLAPHVAKLPEKLLLRSTKAQLKLTAEAKHLDRASSVLLESICDELLQRTSTESDAEQVSPSTVSSIACALAHSPHSETQRLCATLEPILVMQAGSLPPNHLVRLAVAAAQLEEPPTKLVGALVAAVSTKARQLHPKDLQRVAKSLAEMKVADCQVRLVREDAGQASGKTFTMGTNCSRTDDETPGVLLKMRSAKPIPVYLHIYNLGSSGQMSFVNTVLKSFDSGAFHCGVEVYGLEWSFSDILEVNGERSRTGVFSSWPKQSPGHHFVETVSMGCTNKTEVQVLYTVAQMEADWPISEYNILRKNCCHFADALCKELGVGSVPQRVLNLSKAGASVVDVAHATCCSRPKACGALSCCYGAPVERMYQEVYTSPRHKAKLASPKRLHPTHPEFQLTDQDRWVMVSVIQPCLVSNAQNKDVIGAPHEFDPVSTEVNEGSAPSLLGKRSWSRWQEEEQPEAPLSIPRNTRRRAPSVSLTKTSDDWSWRGSKKWEWDSSTDWSLSHKKNDEDYKDWSSWDKDYYDYDYGNFGRGKWSKSKHRSGSSWSEKEETVASSSAPAQATANGVMLYVAVPIVSVGKGTDFESNAAPLLQAILQAHSKAECLYENCDKLPEAKRIAKEAKERKIVSARAEVSFVRPRGSESPIAGGLQGKRSLMLALVFALAKQRSCFDRCVTFLRAYSLDDDFKRLMADSGLSD</sequence>
<dbReference type="PANTHER" id="PTHR12378:SF80">
    <property type="entry name" value="IP06716P-RELATED"/>
    <property type="match status" value="1"/>
</dbReference>
<dbReference type="EMBL" id="CAMXCT010000558">
    <property type="protein sequence ID" value="CAI3980456.1"/>
    <property type="molecule type" value="Genomic_DNA"/>
</dbReference>
<keyword evidence="2" id="KW-0645">Protease</keyword>
<dbReference type="EMBL" id="CAMXCT020000558">
    <property type="protein sequence ID" value="CAL1133831.1"/>
    <property type="molecule type" value="Genomic_DNA"/>
</dbReference>